<evidence type="ECO:0000256" key="4">
    <source>
        <dbReference type="ARBA" id="ARBA00022840"/>
    </source>
</evidence>
<dbReference type="PIRSF" id="PIRSF005719">
    <property type="entry name" value="SMC"/>
    <property type="match status" value="1"/>
</dbReference>
<feature type="compositionally biased region" description="Low complexity" evidence="8">
    <location>
        <begin position="586"/>
        <end position="598"/>
    </location>
</feature>
<dbReference type="Pfam" id="PF02463">
    <property type="entry name" value="SMC_N"/>
    <property type="match status" value="1"/>
</dbReference>
<comment type="domain">
    <text evidence="7">Contains large globular domains required for ATP hydrolysis at each terminus and a third globular domain forming a flexible hinge near the middle of the molecule. These domains are separated by coiled-coil structures.</text>
</comment>
<feature type="region of interest" description="Disordered" evidence="8">
    <location>
        <begin position="310"/>
        <end position="338"/>
    </location>
</feature>
<feature type="region of interest" description="Disordered" evidence="8">
    <location>
        <begin position="864"/>
        <end position="888"/>
    </location>
</feature>
<keyword evidence="2 7" id="KW-0963">Cytoplasm</keyword>
<evidence type="ECO:0000256" key="6">
    <source>
        <dbReference type="ARBA" id="ARBA00023125"/>
    </source>
</evidence>
<evidence type="ECO:0000256" key="5">
    <source>
        <dbReference type="ARBA" id="ARBA00023054"/>
    </source>
</evidence>
<evidence type="ECO:0000256" key="7">
    <source>
        <dbReference type="HAMAP-Rule" id="MF_01894"/>
    </source>
</evidence>
<comment type="caution">
    <text evidence="10">The sequence shown here is derived from an EMBL/GenBank/DDBJ whole genome shotgun (WGS) entry which is preliminary data.</text>
</comment>
<dbReference type="RefSeq" id="WP_050369417.1">
    <property type="nucleotide sequence ID" value="NZ_KQ257800.1"/>
</dbReference>
<dbReference type="FunFam" id="3.40.50.300:FF:000984">
    <property type="entry name" value="Chromosome partition protein Smc"/>
    <property type="match status" value="1"/>
</dbReference>
<dbReference type="InterPro" id="IPR027417">
    <property type="entry name" value="P-loop_NTPase"/>
</dbReference>
<dbReference type="Proteomes" id="UP000037151">
    <property type="component" value="Unassembled WGS sequence"/>
</dbReference>
<feature type="binding site" evidence="7">
    <location>
        <begin position="32"/>
        <end position="39"/>
    </location>
    <ligand>
        <name>ATP</name>
        <dbReference type="ChEBI" id="CHEBI:30616"/>
    </ligand>
</feature>
<dbReference type="GO" id="GO:0030261">
    <property type="term" value="P:chromosome condensation"/>
    <property type="evidence" value="ECO:0007669"/>
    <property type="project" value="InterPro"/>
</dbReference>
<feature type="compositionally biased region" description="Basic and acidic residues" evidence="8">
    <location>
        <begin position="741"/>
        <end position="768"/>
    </location>
</feature>
<dbReference type="GO" id="GO:0007059">
    <property type="term" value="P:chromosome segregation"/>
    <property type="evidence" value="ECO:0007669"/>
    <property type="project" value="UniProtKB-UniRule"/>
</dbReference>
<feature type="coiled-coil region" evidence="7">
    <location>
        <begin position="1023"/>
        <end position="1085"/>
    </location>
</feature>
<evidence type="ECO:0000256" key="3">
    <source>
        <dbReference type="ARBA" id="ARBA00022741"/>
    </source>
</evidence>
<keyword evidence="6 7" id="KW-0238">DNA-binding</keyword>
<dbReference type="InterPro" id="IPR024704">
    <property type="entry name" value="SMC"/>
</dbReference>
<dbReference type="GO" id="GO:0005694">
    <property type="term" value="C:chromosome"/>
    <property type="evidence" value="ECO:0007669"/>
    <property type="project" value="InterPro"/>
</dbReference>
<dbReference type="PANTHER" id="PTHR43977">
    <property type="entry name" value="STRUCTURAL MAINTENANCE OF CHROMOSOMES PROTEIN 3"/>
    <property type="match status" value="1"/>
</dbReference>
<dbReference type="FunFam" id="3.40.50.300:FF:000901">
    <property type="entry name" value="Chromosome partition protein Smc"/>
    <property type="match status" value="1"/>
</dbReference>
<comment type="subcellular location">
    <subcellularLocation>
        <location evidence="1 7">Cytoplasm</location>
    </subcellularLocation>
</comment>
<protein>
    <recommendedName>
        <fullName evidence="7">Chromosome partition protein Smc</fullName>
    </recommendedName>
</protein>
<dbReference type="GO" id="GO:0007062">
    <property type="term" value="P:sister chromatid cohesion"/>
    <property type="evidence" value="ECO:0007669"/>
    <property type="project" value="InterPro"/>
</dbReference>
<evidence type="ECO:0000313" key="11">
    <source>
        <dbReference type="Proteomes" id="UP000037151"/>
    </source>
</evidence>
<dbReference type="SUPFAM" id="SSF52540">
    <property type="entry name" value="P-loop containing nucleoside triphosphate hydrolases"/>
    <property type="match status" value="1"/>
</dbReference>
<dbReference type="Gene3D" id="3.30.70.1620">
    <property type="match status" value="1"/>
</dbReference>
<evidence type="ECO:0000256" key="2">
    <source>
        <dbReference type="ARBA" id="ARBA00022490"/>
    </source>
</evidence>
<dbReference type="InterPro" id="IPR010935">
    <property type="entry name" value="SMC_hinge"/>
</dbReference>
<organism evidence="10 11">
    <name type="scientific">Streptomyces acidiscabies</name>
    <dbReference type="NCBI Taxonomy" id="42234"/>
    <lineage>
        <taxon>Bacteria</taxon>
        <taxon>Bacillati</taxon>
        <taxon>Actinomycetota</taxon>
        <taxon>Actinomycetes</taxon>
        <taxon>Kitasatosporales</taxon>
        <taxon>Streptomycetaceae</taxon>
        <taxon>Streptomyces</taxon>
    </lineage>
</organism>
<sequence>MHLKALTLRGFKSFASATTLRFEPGITCVVGPNGSGKSNVVDALTWVMGEHSAKSLRGGKMEDVIFAGTTGRPPLGRAEVSLTIDNSDGALPIEYAEVTITRIMFRGGSSEYQINGDTCRLLDIQDLLSDSGIGREMHVIVGQGQLDSVLHADPMGRRAFIEEAAGVLKHRKRKEKALRKLDAMQVNLSRVQDLTDELRRQLKPLGRQAAVARRAAVIQADLRDARLRLLADDLVRLRAALQTEIADEAALKQRKETAEQDLKKALQREAHLEDEVRRLTPRLQRTQQTWYELSQLAERVRGTISLADARVKSAASAPPEERRGRDPEDLEREAARVREQEAELEAALEAAERALEDTVAHRADLERELAAEERRLKDAARAIADRREGLARLGGQVNAARSRAASAQSEIDRLALARDAAQERAVAAQEEYETLRAEVEGLDADDETLTQAHEAAKRALSEAESTLSAAREAAVAAERQRAATKARHEALSLGLRRKDGTGIVLAAKDRLTGVLGPAAELLTIEPGYEIALATAFGVAADAVAVTGVGSAAEAIRLLRKQDGGRATLLVAGGPEGPRVRSRAEESASAADESGEATSFRGTGLCPMCGYRRAGATSHDESAPTPRGAGNCANNHNAPAPVTPPFATDLVRAPSDLLPAIHHLLHNIAVVNTLEDAEHLIRQHPHLTAVTTEGDLLSPHFAHGGSAGAPSLLEVQASVDEAAAELEELAVRCEELAAQQDTAKEHRKESAARVEELADQRRTADREKSAVAQQLGRLAGQSRGATGEAERATAAAARAQDALDKAREEVEILAERLAVAEELPVEEEPDHAVRDRLAADGANARQTEMEARLQARTHEERVKALAGRADSLDRAARAERDARSRAEQRQRRLKYEASVATAVADGARHLLTHVEASLRQAEAERAEAEAEKATREQELAAERTVGRDLKSELDKLTDSVHRGEVLGAEKRMRIEQVETKALEELGVEPEGLVTEYGPHQLVPPSPPAEGEEPEEDPQPAPFVRAEQEKRLRSAERAYQQLGKVNPLALEEFAALEERHKFLSEQLEDLKKTRTDLLQVVKEVDERVEQVFSEAFRDTAREFEGVFGRLFPGGEGRLILTDPDNMLTTGVDVEARPPGKKVKRLSLLSGGERSLTAVAMLVSIFKARPSPFYVMDEVEAALDDTNLQRLIRIMQELQESSQLIVITHQKRTMEVADALYGVSMQGDGVSKVISQRLR</sequence>
<feature type="compositionally biased region" description="Basic and acidic residues" evidence="8">
    <location>
        <begin position="319"/>
        <end position="338"/>
    </location>
</feature>
<feature type="region of interest" description="Disordered" evidence="8">
    <location>
        <begin position="995"/>
        <end position="1019"/>
    </location>
</feature>
<evidence type="ECO:0000313" key="10">
    <source>
        <dbReference type="EMBL" id="KND39432.1"/>
    </source>
</evidence>
<accession>A0A0L0KMI6</accession>
<dbReference type="Gene3D" id="1.20.1060.20">
    <property type="match status" value="1"/>
</dbReference>
<evidence type="ECO:0000256" key="8">
    <source>
        <dbReference type="SAM" id="MobiDB-lite"/>
    </source>
</evidence>
<feature type="coiled-coil region" evidence="7">
    <location>
        <begin position="174"/>
        <end position="201"/>
    </location>
</feature>
<dbReference type="SUPFAM" id="SSF75553">
    <property type="entry name" value="Smc hinge domain"/>
    <property type="match status" value="1"/>
</dbReference>
<evidence type="ECO:0000256" key="1">
    <source>
        <dbReference type="ARBA" id="ARBA00004496"/>
    </source>
</evidence>
<dbReference type="GO" id="GO:0005524">
    <property type="term" value="F:ATP binding"/>
    <property type="evidence" value="ECO:0007669"/>
    <property type="project" value="UniProtKB-UniRule"/>
</dbReference>
<gene>
    <name evidence="7" type="primary">smc</name>
    <name evidence="10" type="ORF">IQ63_03375</name>
</gene>
<dbReference type="OrthoDB" id="9808768at2"/>
<feature type="domain" description="SMC hinge" evidence="9">
    <location>
        <begin position="512"/>
        <end position="680"/>
    </location>
</feature>
<dbReference type="Gene3D" id="3.40.50.300">
    <property type="entry name" value="P-loop containing nucleotide triphosphate hydrolases"/>
    <property type="match status" value="2"/>
</dbReference>
<feature type="region of interest" description="Disordered" evidence="8">
    <location>
        <begin position="740"/>
        <end position="788"/>
    </location>
</feature>
<comment type="subunit">
    <text evidence="7">Homodimer.</text>
</comment>
<dbReference type="Pfam" id="PF06470">
    <property type="entry name" value="SMC_hinge"/>
    <property type="match status" value="1"/>
</dbReference>
<evidence type="ECO:0000259" key="9">
    <source>
        <dbReference type="SMART" id="SM00968"/>
    </source>
</evidence>
<dbReference type="PATRIC" id="fig|42234.21.peg.694"/>
<dbReference type="GO" id="GO:0016887">
    <property type="term" value="F:ATP hydrolysis activity"/>
    <property type="evidence" value="ECO:0007669"/>
    <property type="project" value="InterPro"/>
</dbReference>
<dbReference type="GO" id="GO:0006260">
    <property type="term" value="P:DNA replication"/>
    <property type="evidence" value="ECO:0007669"/>
    <property type="project" value="UniProtKB-UniRule"/>
</dbReference>
<dbReference type="GO" id="GO:0005737">
    <property type="term" value="C:cytoplasm"/>
    <property type="evidence" value="ECO:0007669"/>
    <property type="project" value="UniProtKB-SubCell"/>
</dbReference>
<keyword evidence="4 7" id="KW-0067">ATP-binding</keyword>
<dbReference type="AlphaFoldDB" id="A0A0L0KMI6"/>
<feature type="region of interest" description="Disordered" evidence="8">
    <location>
        <begin position="569"/>
        <end position="598"/>
    </location>
</feature>
<feature type="coiled-coil region" evidence="7">
    <location>
        <begin position="910"/>
        <end position="942"/>
    </location>
</feature>
<feature type="compositionally biased region" description="Basic and acidic residues" evidence="8">
    <location>
        <begin position="869"/>
        <end position="888"/>
    </location>
</feature>
<keyword evidence="5 7" id="KW-0175">Coiled coil</keyword>
<proteinExistence type="inferred from homology"/>
<dbReference type="EMBL" id="JPPY01000023">
    <property type="protein sequence ID" value="KND39432.1"/>
    <property type="molecule type" value="Genomic_DNA"/>
</dbReference>
<dbReference type="InterPro" id="IPR003395">
    <property type="entry name" value="RecF/RecN/SMC_N"/>
</dbReference>
<dbReference type="InterPro" id="IPR036277">
    <property type="entry name" value="SMC_hinge_sf"/>
</dbReference>
<dbReference type="HAMAP" id="MF_01894">
    <property type="entry name" value="Smc_prok"/>
    <property type="match status" value="1"/>
</dbReference>
<dbReference type="InterPro" id="IPR011890">
    <property type="entry name" value="SMC_prok"/>
</dbReference>
<comment type="similarity">
    <text evidence="7">Belongs to the SMC family.</text>
</comment>
<dbReference type="SMART" id="SM00968">
    <property type="entry name" value="SMC_hinge"/>
    <property type="match status" value="1"/>
</dbReference>
<keyword evidence="3 7" id="KW-0547">Nucleotide-binding</keyword>
<dbReference type="GO" id="GO:0003677">
    <property type="term" value="F:DNA binding"/>
    <property type="evidence" value="ECO:0007669"/>
    <property type="project" value="UniProtKB-UniRule"/>
</dbReference>
<dbReference type="CDD" id="cd03278">
    <property type="entry name" value="ABC_SMC_barmotin"/>
    <property type="match status" value="2"/>
</dbReference>
<reference evidence="11" key="1">
    <citation type="submission" date="2014-07" db="EMBL/GenBank/DDBJ databases">
        <title>Genome sequencing of plant-pathogenic Streptomyces species.</title>
        <authorList>
            <person name="Harrison J."/>
            <person name="Sapp M."/>
            <person name="Thwaites R."/>
            <person name="Studholme D.J."/>
        </authorList>
    </citation>
    <scope>NUCLEOTIDE SEQUENCE [LARGE SCALE GENOMIC DNA]</scope>
    <source>
        <strain evidence="11">NCPPB 4445</strain>
    </source>
</reference>
<feature type="coiled-coil region" evidence="7">
    <location>
        <begin position="241"/>
        <end position="275"/>
    </location>
</feature>
<name>A0A0L0KMI6_9ACTN</name>
<comment type="function">
    <text evidence="7">Required for chromosome condensation and partitioning.</text>
</comment>